<evidence type="ECO:0000313" key="1">
    <source>
        <dbReference type="EMBL" id="CAI8584706.1"/>
    </source>
</evidence>
<protein>
    <submittedName>
        <fullName evidence="1">Uncharacterized protein</fullName>
    </submittedName>
</protein>
<dbReference type="Proteomes" id="UP001157006">
    <property type="component" value="Unassembled WGS sequence"/>
</dbReference>
<evidence type="ECO:0000313" key="2">
    <source>
        <dbReference type="Proteomes" id="UP001157006"/>
    </source>
</evidence>
<sequence length="132" mass="15375">MGPLSNHKILCGSHPELHIPGFPRQQLVSGLQVNLWGNAYQQRQKKLEKHVNEIPMPNIQLLSRLLEIQLVKLYSLDPLPTNLSPDFDVNARFVSHPWAPGYDIEDRKRLKYKDWHLSDFFSKDQSLFGKLF</sequence>
<accession>A0AAV0YFA7</accession>
<reference evidence="1 2" key="1">
    <citation type="submission" date="2023-01" db="EMBL/GenBank/DDBJ databases">
        <authorList>
            <person name="Kreplak J."/>
        </authorList>
    </citation>
    <scope>NUCLEOTIDE SEQUENCE [LARGE SCALE GENOMIC DNA]</scope>
</reference>
<proteinExistence type="predicted"/>
<gene>
    <name evidence="1" type="ORF">VFH_U088400</name>
</gene>
<organism evidence="1 2">
    <name type="scientific">Vicia faba</name>
    <name type="common">Broad bean</name>
    <name type="synonym">Faba vulgaris</name>
    <dbReference type="NCBI Taxonomy" id="3906"/>
    <lineage>
        <taxon>Eukaryota</taxon>
        <taxon>Viridiplantae</taxon>
        <taxon>Streptophyta</taxon>
        <taxon>Embryophyta</taxon>
        <taxon>Tracheophyta</taxon>
        <taxon>Spermatophyta</taxon>
        <taxon>Magnoliopsida</taxon>
        <taxon>eudicotyledons</taxon>
        <taxon>Gunneridae</taxon>
        <taxon>Pentapetalae</taxon>
        <taxon>rosids</taxon>
        <taxon>fabids</taxon>
        <taxon>Fabales</taxon>
        <taxon>Fabaceae</taxon>
        <taxon>Papilionoideae</taxon>
        <taxon>50 kb inversion clade</taxon>
        <taxon>NPAAA clade</taxon>
        <taxon>Hologalegina</taxon>
        <taxon>IRL clade</taxon>
        <taxon>Fabeae</taxon>
        <taxon>Vicia</taxon>
    </lineage>
</organism>
<dbReference type="EMBL" id="CATIWC010002217">
    <property type="protein sequence ID" value="CAI8584706.1"/>
    <property type="molecule type" value="Genomic_DNA"/>
</dbReference>
<dbReference type="AlphaFoldDB" id="A0AAV0YFA7"/>
<keyword evidence="2" id="KW-1185">Reference proteome</keyword>
<comment type="caution">
    <text evidence="1">The sequence shown here is derived from an EMBL/GenBank/DDBJ whole genome shotgun (WGS) entry which is preliminary data.</text>
</comment>
<name>A0AAV0YFA7_VICFA</name>